<evidence type="ECO:0000313" key="1">
    <source>
        <dbReference type="EMBL" id="SAK97257.1"/>
    </source>
</evidence>
<reference evidence="1" key="1">
    <citation type="submission" date="2016-01" db="EMBL/GenBank/DDBJ databases">
        <authorList>
            <person name="Peeters C."/>
        </authorList>
    </citation>
    <scope>NUCLEOTIDE SEQUENCE [LARGE SCALE GENOMIC DNA]</scope>
    <source>
        <strain evidence="1">LMG 29323</strain>
    </source>
</reference>
<dbReference type="InterPro" id="IPR051397">
    <property type="entry name" value="Zn-ADH-like_protein"/>
</dbReference>
<protein>
    <submittedName>
        <fullName evidence="1">Alcohol dehydrogenase</fullName>
    </submittedName>
</protein>
<dbReference type="AlphaFoldDB" id="A0A158DU66"/>
<sequence length="196" mass="20417">MKAAVVTRKGTTPVYAPFDEPAPLAGHTLVDVSASALSHVTRSRASGTHYSSSGAFPVGRRQDGSPVYFFAPTAPFGGLAERTLVPDRHCVALPEALAPHVAAALAIPGMSSWAALKQRARFIAGETVLINGATGTSGSLAVQIAKHLGAAKVIATGRHRPTLSALHALGCRQRDLARGGRTRVGRRVRGAFLQGR</sequence>
<name>A0A158DU66_9BURK</name>
<dbReference type="STRING" id="1777141.AWB80_07327"/>
<dbReference type="InterPro" id="IPR036291">
    <property type="entry name" value="NAD(P)-bd_dom_sf"/>
</dbReference>
<gene>
    <name evidence="1" type="ORF">AWB80_07327</name>
</gene>
<dbReference type="Proteomes" id="UP000054911">
    <property type="component" value="Unassembled WGS sequence"/>
</dbReference>
<dbReference type="SUPFAM" id="SSF50129">
    <property type="entry name" value="GroES-like"/>
    <property type="match status" value="1"/>
</dbReference>
<dbReference type="InterPro" id="IPR011032">
    <property type="entry name" value="GroES-like_sf"/>
</dbReference>
<dbReference type="EMBL" id="FCOE02000046">
    <property type="protein sequence ID" value="SAK97257.1"/>
    <property type="molecule type" value="Genomic_DNA"/>
</dbReference>
<dbReference type="GO" id="GO:0016491">
    <property type="term" value="F:oxidoreductase activity"/>
    <property type="evidence" value="ECO:0007669"/>
    <property type="project" value="TreeGrafter"/>
</dbReference>
<dbReference type="PANTHER" id="PTHR43677">
    <property type="entry name" value="SHORT-CHAIN DEHYDROGENASE/REDUCTASE"/>
    <property type="match status" value="1"/>
</dbReference>
<dbReference type="SUPFAM" id="SSF51735">
    <property type="entry name" value="NAD(P)-binding Rossmann-fold domains"/>
    <property type="match status" value="1"/>
</dbReference>
<keyword evidence="2" id="KW-1185">Reference proteome</keyword>
<proteinExistence type="predicted"/>
<evidence type="ECO:0000313" key="2">
    <source>
        <dbReference type="Proteomes" id="UP000054911"/>
    </source>
</evidence>
<dbReference type="Gene3D" id="3.90.180.10">
    <property type="entry name" value="Medium-chain alcohol dehydrogenases, catalytic domain"/>
    <property type="match status" value="1"/>
</dbReference>
<dbReference type="Gene3D" id="3.40.50.720">
    <property type="entry name" value="NAD(P)-binding Rossmann-like Domain"/>
    <property type="match status" value="1"/>
</dbReference>
<accession>A0A158DU66</accession>
<dbReference type="PANTHER" id="PTHR43677:SF11">
    <property type="entry name" value="ZINC-CONTAINING ALCOHOL DEHYDROGENASE"/>
    <property type="match status" value="1"/>
</dbReference>
<organism evidence="1 2">
    <name type="scientific">Caballeronia pedi</name>
    <dbReference type="NCBI Taxonomy" id="1777141"/>
    <lineage>
        <taxon>Bacteria</taxon>
        <taxon>Pseudomonadati</taxon>
        <taxon>Pseudomonadota</taxon>
        <taxon>Betaproteobacteria</taxon>
        <taxon>Burkholderiales</taxon>
        <taxon>Burkholderiaceae</taxon>
        <taxon>Caballeronia</taxon>
    </lineage>
</organism>
<comment type="caution">
    <text evidence="1">The sequence shown here is derived from an EMBL/GenBank/DDBJ whole genome shotgun (WGS) entry which is preliminary data.</text>
</comment>